<protein>
    <recommendedName>
        <fullName evidence="4">Secreted protein</fullName>
    </recommendedName>
</protein>
<dbReference type="Proteomes" id="UP001211907">
    <property type="component" value="Unassembled WGS sequence"/>
</dbReference>
<feature type="signal peptide" evidence="1">
    <location>
        <begin position="1"/>
        <end position="33"/>
    </location>
</feature>
<sequence length="75" mass="8141">MLCPAGTRAPKALKRLNEVLLLLLFCAIDGIDETEVVVIVPINDTKLDCCEVGNALPNAKKRVAAITVAEYIFEI</sequence>
<evidence type="ECO:0000313" key="3">
    <source>
        <dbReference type="Proteomes" id="UP001211907"/>
    </source>
</evidence>
<name>A0AAD5X9M7_9FUNG</name>
<organism evidence="2 3">
    <name type="scientific">Physocladia obscura</name>
    <dbReference type="NCBI Taxonomy" id="109957"/>
    <lineage>
        <taxon>Eukaryota</taxon>
        <taxon>Fungi</taxon>
        <taxon>Fungi incertae sedis</taxon>
        <taxon>Chytridiomycota</taxon>
        <taxon>Chytridiomycota incertae sedis</taxon>
        <taxon>Chytridiomycetes</taxon>
        <taxon>Chytridiales</taxon>
        <taxon>Chytriomycetaceae</taxon>
        <taxon>Physocladia</taxon>
    </lineage>
</organism>
<keyword evidence="3" id="KW-1185">Reference proteome</keyword>
<evidence type="ECO:0000313" key="2">
    <source>
        <dbReference type="EMBL" id="KAJ3077678.1"/>
    </source>
</evidence>
<reference evidence="2" key="1">
    <citation type="submission" date="2020-05" db="EMBL/GenBank/DDBJ databases">
        <title>Phylogenomic resolution of chytrid fungi.</title>
        <authorList>
            <person name="Stajich J.E."/>
            <person name="Amses K."/>
            <person name="Simmons R."/>
            <person name="Seto K."/>
            <person name="Myers J."/>
            <person name="Bonds A."/>
            <person name="Quandt C.A."/>
            <person name="Barry K."/>
            <person name="Liu P."/>
            <person name="Grigoriev I."/>
            <person name="Longcore J.E."/>
            <person name="James T.Y."/>
        </authorList>
    </citation>
    <scope>NUCLEOTIDE SEQUENCE</scope>
    <source>
        <strain evidence="2">JEL0513</strain>
    </source>
</reference>
<accession>A0AAD5X9M7</accession>
<evidence type="ECO:0008006" key="4">
    <source>
        <dbReference type="Google" id="ProtNLM"/>
    </source>
</evidence>
<gene>
    <name evidence="2" type="ORF">HK100_010947</name>
</gene>
<proteinExistence type="predicted"/>
<keyword evidence="1" id="KW-0732">Signal</keyword>
<evidence type="ECO:0000256" key="1">
    <source>
        <dbReference type="SAM" id="SignalP"/>
    </source>
</evidence>
<feature type="non-terminal residue" evidence="2">
    <location>
        <position position="75"/>
    </location>
</feature>
<feature type="chain" id="PRO_5042024552" description="Secreted protein" evidence="1">
    <location>
        <begin position="34"/>
        <end position="75"/>
    </location>
</feature>
<comment type="caution">
    <text evidence="2">The sequence shown here is derived from an EMBL/GenBank/DDBJ whole genome shotgun (WGS) entry which is preliminary data.</text>
</comment>
<dbReference type="AlphaFoldDB" id="A0AAD5X9M7"/>
<dbReference type="EMBL" id="JADGJH010006267">
    <property type="protein sequence ID" value="KAJ3077678.1"/>
    <property type="molecule type" value="Genomic_DNA"/>
</dbReference>